<accession>A0A915PHC9</accession>
<feature type="chain" id="PRO_5037241952" evidence="1">
    <location>
        <begin position="25"/>
        <end position="122"/>
    </location>
</feature>
<dbReference type="WBParaSite" id="scf7180000424849.g14150">
    <property type="protein sequence ID" value="scf7180000424849.g14150"/>
    <property type="gene ID" value="scf7180000424849.g14150"/>
</dbReference>
<name>A0A915PHC9_9BILA</name>
<proteinExistence type="predicted"/>
<reference evidence="3" key="1">
    <citation type="submission" date="2022-11" db="UniProtKB">
        <authorList>
            <consortium name="WormBaseParasite"/>
        </authorList>
    </citation>
    <scope>IDENTIFICATION</scope>
</reference>
<dbReference type="Proteomes" id="UP000887560">
    <property type="component" value="Unplaced"/>
</dbReference>
<sequence length="122" mass="13731">MSSINIYCLLFVFSTFFILEVTNDKCIPYYNEGCNNVDKCCGNNLHCTRTFAIGNKGSKRPRYQCLESSCATNKCVTKYDNCCYPLKCNSNGQCILCEVYNNSCDHNDDCCLGDCKNGKCVK</sequence>
<keyword evidence="2" id="KW-1185">Reference proteome</keyword>
<dbReference type="AlphaFoldDB" id="A0A915PHC9"/>
<keyword evidence="1" id="KW-0732">Signal</keyword>
<evidence type="ECO:0000313" key="2">
    <source>
        <dbReference type="Proteomes" id="UP000887560"/>
    </source>
</evidence>
<feature type="signal peptide" evidence="1">
    <location>
        <begin position="1"/>
        <end position="24"/>
    </location>
</feature>
<protein>
    <submittedName>
        <fullName evidence="3">Uncharacterized protein</fullName>
    </submittedName>
</protein>
<evidence type="ECO:0000256" key="1">
    <source>
        <dbReference type="SAM" id="SignalP"/>
    </source>
</evidence>
<organism evidence="2 3">
    <name type="scientific">Meloidogyne floridensis</name>
    <dbReference type="NCBI Taxonomy" id="298350"/>
    <lineage>
        <taxon>Eukaryota</taxon>
        <taxon>Metazoa</taxon>
        <taxon>Ecdysozoa</taxon>
        <taxon>Nematoda</taxon>
        <taxon>Chromadorea</taxon>
        <taxon>Rhabditida</taxon>
        <taxon>Tylenchina</taxon>
        <taxon>Tylenchomorpha</taxon>
        <taxon>Tylenchoidea</taxon>
        <taxon>Meloidogynidae</taxon>
        <taxon>Meloidogyninae</taxon>
        <taxon>Meloidogyne</taxon>
    </lineage>
</organism>
<evidence type="ECO:0000313" key="3">
    <source>
        <dbReference type="WBParaSite" id="scf7180000424849.g14150"/>
    </source>
</evidence>